<evidence type="ECO:0000256" key="2">
    <source>
        <dbReference type="ARBA" id="ARBA00023015"/>
    </source>
</evidence>
<accession>A0A2H0TYD5</accession>
<dbReference type="SUPFAM" id="SSF54534">
    <property type="entry name" value="FKBP-like"/>
    <property type="match status" value="1"/>
</dbReference>
<keyword evidence="2" id="KW-0805">Transcription regulation</keyword>
<keyword evidence="3" id="KW-0804">Transcription</keyword>
<gene>
    <name evidence="6" type="ORF">COU32_02300</name>
</gene>
<dbReference type="Pfam" id="PF03449">
    <property type="entry name" value="GreA_GreB_N"/>
    <property type="match status" value="1"/>
</dbReference>
<dbReference type="SUPFAM" id="SSF46557">
    <property type="entry name" value="GreA transcript cleavage protein, N-terminal domain"/>
    <property type="match status" value="1"/>
</dbReference>
<reference evidence="7" key="1">
    <citation type="submission" date="2017-09" db="EMBL/GenBank/DDBJ databases">
        <title>Depth-based differentiation of microbial function through sediment-hosted aquifers and enrichment of novel symbionts in the deep terrestrial subsurface.</title>
        <authorList>
            <person name="Probst A.J."/>
            <person name="Ladd B."/>
            <person name="Jarett J.K."/>
            <person name="Geller-Mcgrath D.E."/>
            <person name="Sieber C.M.K."/>
            <person name="Emerson J.B."/>
            <person name="Anantharaman K."/>
            <person name="Thomas B.C."/>
            <person name="Malmstrom R."/>
            <person name="Stieglmeier M."/>
            <person name="Klingl A."/>
            <person name="Woyke T."/>
            <person name="Ryan C.M."/>
            <person name="Banfield J.F."/>
        </authorList>
    </citation>
    <scope>NUCLEOTIDE SEQUENCE [LARGE SCALE GENOMIC DNA]</scope>
</reference>
<evidence type="ECO:0008006" key="8">
    <source>
        <dbReference type="Google" id="ProtNLM"/>
    </source>
</evidence>
<dbReference type="InterPro" id="IPR018151">
    <property type="entry name" value="TF_GreA/GreB_CS"/>
</dbReference>
<comment type="similarity">
    <text evidence="1">Belongs to the GreA/GreB family.</text>
</comment>
<dbReference type="PIRSF" id="PIRSF006092">
    <property type="entry name" value="GreA_GreB"/>
    <property type="match status" value="1"/>
</dbReference>
<dbReference type="Gene3D" id="3.10.50.30">
    <property type="entry name" value="Transcription elongation factor, GreA/GreB, C-terminal domain"/>
    <property type="match status" value="1"/>
</dbReference>
<evidence type="ECO:0000259" key="5">
    <source>
        <dbReference type="Pfam" id="PF03449"/>
    </source>
</evidence>
<dbReference type="GO" id="GO:0032784">
    <property type="term" value="P:regulation of DNA-templated transcription elongation"/>
    <property type="evidence" value="ECO:0007669"/>
    <property type="project" value="InterPro"/>
</dbReference>
<sequence>MQLPKRKPGKYTNLPNDPLMTGHKFAELKQELESLQKKRPHAASEVARLAELGDFSENVEYQLAKGRLRGINYGIMKRERQLADAHIIEPTGSDTVQIGSTVIIEGNNAQKTYTILGSTETDPTKGIISYTSPLGQELLGKKIGESVDLTVAKKTTAYTIIGIT</sequence>
<dbReference type="Gene3D" id="1.10.287.180">
    <property type="entry name" value="Transcription elongation factor, GreA/GreB, N-terminal domain"/>
    <property type="match status" value="1"/>
</dbReference>
<feature type="domain" description="Transcription elongation factor GreA/GreB C-terminal" evidence="4">
    <location>
        <begin position="93"/>
        <end position="164"/>
    </location>
</feature>
<dbReference type="AlphaFoldDB" id="A0A2H0TYD5"/>
<dbReference type="PANTHER" id="PTHR30437">
    <property type="entry name" value="TRANSCRIPTION ELONGATION FACTOR GREA"/>
    <property type="match status" value="1"/>
</dbReference>
<dbReference type="InterPro" id="IPR036805">
    <property type="entry name" value="Tscrpt_elong_fac_GreA/B_N_sf"/>
</dbReference>
<dbReference type="PROSITE" id="PS00830">
    <property type="entry name" value="GREAB_2"/>
    <property type="match status" value="1"/>
</dbReference>
<proteinExistence type="inferred from homology"/>
<dbReference type="GO" id="GO:0006354">
    <property type="term" value="P:DNA-templated transcription elongation"/>
    <property type="evidence" value="ECO:0007669"/>
    <property type="project" value="TreeGrafter"/>
</dbReference>
<evidence type="ECO:0000256" key="3">
    <source>
        <dbReference type="ARBA" id="ARBA00023163"/>
    </source>
</evidence>
<dbReference type="GO" id="GO:0070063">
    <property type="term" value="F:RNA polymerase binding"/>
    <property type="evidence" value="ECO:0007669"/>
    <property type="project" value="InterPro"/>
</dbReference>
<dbReference type="Proteomes" id="UP000231530">
    <property type="component" value="Unassembled WGS sequence"/>
</dbReference>
<name>A0A2H0TYD5_9BACT</name>
<dbReference type="GO" id="GO:0003677">
    <property type="term" value="F:DNA binding"/>
    <property type="evidence" value="ECO:0007669"/>
    <property type="project" value="InterPro"/>
</dbReference>
<evidence type="ECO:0000256" key="1">
    <source>
        <dbReference type="ARBA" id="ARBA00008213"/>
    </source>
</evidence>
<evidence type="ECO:0000259" key="4">
    <source>
        <dbReference type="Pfam" id="PF01272"/>
    </source>
</evidence>
<evidence type="ECO:0000313" key="7">
    <source>
        <dbReference type="Proteomes" id="UP000231530"/>
    </source>
</evidence>
<dbReference type="EMBL" id="PFBY01000028">
    <property type="protein sequence ID" value="PIR76397.1"/>
    <property type="molecule type" value="Genomic_DNA"/>
</dbReference>
<dbReference type="InterPro" id="IPR036953">
    <property type="entry name" value="GreA/GreB_C_sf"/>
</dbReference>
<protein>
    <recommendedName>
        <fullName evidence="8">Transcription elongation factor GreA</fullName>
    </recommendedName>
</protein>
<dbReference type="InterPro" id="IPR001437">
    <property type="entry name" value="Tscrpt_elong_fac_GreA/B_C"/>
</dbReference>
<feature type="domain" description="Transcription elongation factor GreA/GreB N-terminal" evidence="5">
    <location>
        <begin position="19"/>
        <end position="87"/>
    </location>
</feature>
<dbReference type="PANTHER" id="PTHR30437:SF4">
    <property type="entry name" value="TRANSCRIPTION ELONGATION FACTOR GREA"/>
    <property type="match status" value="1"/>
</dbReference>
<evidence type="ECO:0000313" key="6">
    <source>
        <dbReference type="EMBL" id="PIR76397.1"/>
    </source>
</evidence>
<dbReference type="InterPro" id="IPR022691">
    <property type="entry name" value="Tscrpt_elong_fac_GreA/B_N"/>
</dbReference>
<dbReference type="Pfam" id="PF01272">
    <property type="entry name" value="GreA_GreB"/>
    <property type="match status" value="1"/>
</dbReference>
<comment type="caution">
    <text evidence="6">The sequence shown here is derived from an EMBL/GenBank/DDBJ whole genome shotgun (WGS) entry which is preliminary data.</text>
</comment>
<organism evidence="6 7">
    <name type="scientific">Candidatus Magasanikbacteria bacterium CG10_big_fil_rev_8_21_14_0_10_42_10</name>
    <dbReference type="NCBI Taxonomy" id="1974649"/>
    <lineage>
        <taxon>Bacteria</taxon>
        <taxon>Candidatus Magasanikiibacteriota</taxon>
    </lineage>
</organism>
<dbReference type="InterPro" id="IPR023459">
    <property type="entry name" value="Tscrpt_elong_fac_GreA/B_fam"/>
</dbReference>